<evidence type="ECO:0000256" key="1">
    <source>
        <dbReference type="ARBA" id="ARBA00004418"/>
    </source>
</evidence>
<comment type="similarity">
    <text evidence="2">Belongs to the bacterial solute-binding protein 5 family.</text>
</comment>
<dbReference type="AlphaFoldDB" id="A0A7V7PLZ6"/>
<keyword evidence="3" id="KW-0813">Transport</keyword>
<dbReference type="GO" id="GO:0015833">
    <property type="term" value="P:peptide transport"/>
    <property type="evidence" value="ECO:0007669"/>
    <property type="project" value="TreeGrafter"/>
</dbReference>
<evidence type="ECO:0000313" key="8">
    <source>
        <dbReference type="EMBL" id="KAB0677727.1"/>
    </source>
</evidence>
<organism evidence="8 9">
    <name type="scientific">Plantimonas leprariae</name>
    <dbReference type="NCBI Taxonomy" id="2615207"/>
    <lineage>
        <taxon>Bacteria</taxon>
        <taxon>Pseudomonadati</taxon>
        <taxon>Pseudomonadota</taxon>
        <taxon>Alphaproteobacteria</taxon>
        <taxon>Hyphomicrobiales</taxon>
        <taxon>Aurantimonadaceae</taxon>
        <taxon>Plantimonas</taxon>
    </lineage>
</organism>
<evidence type="ECO:0000313" key="9">
    <source>
        <dbReference type="Proteomes" id="UP000432089"/>
    </source>
</evidence>
<proteinExistence type="inferred from homology"/>
<comment type="caution">
    <text evidence="8">The sequence shown here is derived from an EMBL/GenBank/DDBJ whole genome shotgun (WGS) entry which is preliminary data.</text>
</comment>
<dbReference type="GO" id="GO:0043190">
    <property type="term" value="C:ATP-binding cassette (ABC) transporter complex"/>
    <property type="evidence" value="ECO:0007669"/>
    <property type="project" value="InterPro"/>
</dbReference>
<dbReference type="Gene3D" id="3.40.190.10">
    <property type="entry name" value="Periplasmic binding protein-like II"/>
    <property type="match status" value="1"/>
</dbReference>
<reference evidence="8 9" key="1">
    <citation type="submission" date="2019-09" db="EMBL/GenBank/DDBJ databases">
        <title>YIM 132180 draft genome.</title>
        <authorList>
            <person name="Zhang K."/>
        </authorList>
    </citation>
    <scope>NUCLEOTIDE SEQUENCE [LARGE SCALE GENOMIC DNA]</scope>
    <source>
        <strain evidence="8 9">YIM 132180</strain>
    </source>
</reference>
<sequence length="537" mass="58269">MKSFRSRLAAAGIAAGFAAAMPLGAGAPALAETPADQLVIGTSLAQVLSLDPQQATEPKSQEVIANLYDRLVTVDTADGNKIKPQLAESWQVDDKGITFRLREATFASGNPVTAKDVVYSLVRLMKLNQSSSAYMKSAGYDADNIEKMVSAPDDRTFRIEMTDKVVPDALLYRLAYGVASVVDSEEVKGNATGDDYGNAWLRTNAAGSGPYTLARWRPNDIILMEANGDYWGGKPAMRRIIMRHAPESQAARLMLERGDIDIANALTASDVKTFENKPGFRIEEVKTGGFYVLSMNAGKEPLSKPEVREAIAYGIDYKGIADSIVGPYGRARNVPVPEDWQGAIPNPDWSFQPEKAKKLLADAGYPGGFSLTLKTIAQNPRVDMATAIQANLAQIGIKVSIQQGNGSDIVAAHRARNFDLLIPQASPLTPTALGALDNFTNNPDNRLEANNAGNFVWRSAWDIPELNSLREAANRERDDAKRAAMTKELQEKFVASKPAVLPLFERFEPIVVSARVAGYVGDPQQLTRLDKVTKAAE</sequence>
<dbReference type="Pfam" id="PF00496">
    <property type="entry name" value="SBP_bac_5"/>
    <property type="match status" value="1"/>
</dbReference>
<name>A0A7V7PLZ6_9HYPH</name>
<protein>
    <submittedName>
        <fullName evidence="8">ABC transporter substrate-binding protein</fullName>
    </submittedName>
</protein>
<feature type="domain" description="Solute-binding protein family 5" evidence="7">
    <location>
        <begin position="81"/>
        <end position="443"/>
    </location>
</feature>
<comment type="subcellular location">
    <subcellularLocation>
        <location evidence="1">Periplasm</location>
    </subcellularLocation>
</comment>
<dbReference type="CDD" id="cd08512">
    <property type="entry name" value="PBP2_NikA_DppA_OppA_like_7"/>
    <property type="match status" value="1"/>
</dbReference>
<dbReference type="PROSITE" id="PS00850">
    <property type="entry name" value="GLY_RADICAL_1"/>
    <property type="match status" value="1"/>
</dbReference>
<feature type="chain" id="PRO_5031456148" evidence="6">
    <location>
        <begin position="32"/>
        <end position="537"/>
    </location>
</feature>
<dbReference type="GO" id="GO:1904680">
    <property type="term" value="F:peptide transmembrane transporter activity"/>
    <property type="evidence" value="ECO:0007669"/>
    <property type="project" value="TreeGrafter"/>
</dbReference>
<evidence type="ECO:0000256" key="2">
    <source>
        <dbReference type="ARBA" id="ARBA00005695"/>
    </source>
</evidence>
<gene>
    <name evidence="8" type="ORF">F6X38_17235</name>
</gene>
<accession>A0A7V7PLZ6</accession>
<dbReference type="RefSeq" id="WP_150971801.1">
    <property type="nucleotide sequence ID" value="NZ_VZDO01000015.1"/>
</dbReference>
<dbReference type="SUPFAM" id="SSF53850">
    <property type="entry name" value="Periplasmic binding protein-like II"/>
    <property type="match status" value="1"/>
</dbReference>
<dbReference type="Gene3D" id="3.10.105.10">
    <property type="entry name" value="Dipeptide-binding Protein, Domain 3"/>
    <property type="match status" value="1"/>
</dbReference>
<feature type="signal peptide" evidence="6">
    <location>
        <begin position="1"/>
        <end position="31"/>
    </location>
</feature>
<keyword evidence="9" id="KW-1185">Reference proteome</keyword>
<keyword evidence="5" id="KW-0175">Coiled coil</keyword>
<dbReference type="PANTHER" id="PTHR30290">
    <property type="entry name" value="PERIPLASMIC BINDING COMPONENT OF ABC TRANSPORTER"/>
    <property type="match status" value="1"/>
</dbReference>
<dbReference type="EMBL" id="VZDO01000015">
    <property type="protein sequence ID" value="KAB0677727.1"/>
    <property type="molecule type" value="Genomic_DNA"/>
</dbReference>
<evidence type="ECO:0000259" key="7">
    <source>
        <dbReference type="Pfam" id="PF00496"/>
    </source>
</evidence>
<dbReference type="GO" id="GO:0030288">
    <property type="term" value="C:outer membrane-bounded periplasmic space"/>
    <property type="evidence" value="ECO:0007669"/>
    <property type="project" value="UniProtKB-ARBA"/>
</dbReference>
<dbReference type="InterPro" id="IPR030678">
    <property type="entry name" value="Peptide/Ni-bd"/>
</dbReference>
<dbReference type="PANTHER" id="PTHR30290:SF10">
    <property type="entry name" value="PERIPLASMIC OLIGOPEPTIDE-BINDING PROTEIN-RELATED"/>
    <property type="match status" value="1"/>
</dbReference>
<dbReference type="InterPro" id="IPR019777">
    <property type="entry name" value="Form_AcTrfase_GR_CS"/>
</dbReference>
<evidence type="ECO:0000256" key="3">
    <source>
        <dbReference type="ARBA" id="ARBA00022448"/>
    </source>
</evidence>
<feature type="coiled-coil region" evidence="5">
    <location>
        <begin position="463"/>
        <end position="490"/>
    </location>
</feature>
<evidence type="ECO:0000256" key="6">
    <source>
        <dbReference type="SAM" id="SignalP"/>
    </source>
</evidence>
<dbReference type="InterPro" id="IPR000914">
    <property type="entry name" value="SBP_5_dom"/>
</dbReference>
<keyword evidence="4 6" id="KW-0732">Signal</keyword>
<dbReference type="Proteomes" id="UP000432089">
    <property type="component" value="Unassembled WGS sequence"/>
</dbReference>
<evidence type="ECO:0000256" key="4">
    <source>
        <dbReference type="ARBA" id="ARBA00022729"/>
    </source>
</evidence>
<dbReference type="PIRSF" id="PIRSF002741">
    <property type="entry name" value="MppA"/>
    <property type="match status" value="1"/>
</dbReference>
<dbReference type="Gene3D" id="3.90.76.10">
    <property type="entry name" value="Dipeptide-binding Protein, Domain 1"/>
    <property type="match status" value="1"/>
</dbReference>
<dbReference type="InterPro" id="IPR039424">
    <property type="entry name" value="SBP_5"/>
</dbReference>
<evidence type="ECO:0000256" key="5">
    <source>
        <dbReference type="SAM" id="Coils"/>
    </source>
</evidence>